<evidence type="ECO:0000256" key="4">
    <source>
        <dbReference type="ARBA" id="ARBA00022722"/>
    </source>
</evidence>
<keyword evidence="4 13" id="KW-0540">Nuclease</keyword>
<keyword evidence="8 13" id="KW-0378">Hydrolase</keyword>
<dbReference type="GO" id="GO:0000712">
    <property type="term" value="P:resolution of meiotic recombination intermediates"/>
    <property type="evidence" value="ECO:0007669"/>
    <property type="project" value="TreeGrafter"/>
</dbReference>
<gene>
    <name evidence="16" type="primary">jg12222</name>
    <name evidence="16" type="ORF">PAEG_LOCUS23995</name>
</gene>
<dbReference type="FunFam" id="3.40.50.10130:FF:000003">
    <property type="entry name" value="Crossover junction endonuclease MUS81"/>
    <property type="match status" value="1"/>
</dbReference>
<dbReference type="Proteomes" id="UP000838756">
    <property type="component" value="Unassembled WGS sequence"/>
</dbReference>
<evidence type="ECO:0000256" key="3">
    <source>
        <dbReference type="ARBA" id="ARBA00010015"/>
    </source>
</evidence>
<dbReference type="InterPro" id="IPR047417">
    <property type="entry name" value="WHD_MUS81"/>
</dbReference>
<evidence type="ECO:0000256" key="1">
    <source>
        <dbReference type="ARBA" id="ARBA00001946"/>
    </source>
</evidence>
<feature type="region of interest" description="Disordered" evidence="14">
    <location>
        <begin position="91"/>
        <end position="149"/>
    </location>
</feature>
<keyword evidence="12 13" id="KW-0539">Nucleus</keyword>
<dbReference type="OrthoDB" id="5963188at2759"/>
<dbReference type="SMART" id="SM00891">
    <property type="entry name" value="ERCC4"/>
    <property type="match status" value="1"/>
</dbReference>
<keyword evidence="5 13" id="KW-0479">Metal-binding</keyword>
<keyword evidence="10 13" id="KW-0233">DNA recombination</keyword>
<evidence type="ECO:0000256" key="9">
    <source>
        <dbReference type="ARBA" id="ARBA00022842"/>
    </source>
</evidence>
<sequence>MSVVNGKRITFKRVRPNPLFNDWLEELHEEAKQKGSKLESMLREALSSISKYPLPLQSGAECAILKGFDKRLCLFIDKRLDVYKKLHGNTSSQSSIKSVSDDDDDLDLDRNTQSTLESCSNPSISSNLSPISDQTKSNNLTNKNDKKTRNIPVYRSGSYALLMGLADLKKKQTMSKGQLTIAAQKYSEGDIGGEWKNMTKLIKKGLVNKSIENRTPRFCLTEEGFAVVKELNRHTQKSVNDVVSRINQGDCNELVDNKSKSEINDLLYDENKCLTEEAKDLLHDNRDKIKVNDNVYDDNKCPSKVKVINGTETNSTHVDTIKHDHATSINSTRSVELNNCNKIEDIDYSSLIEMEAGSFDIILLIDIHETSGLTKKNDPTVTQFNKYPELKHEYRSLKVGDFTWIARDKKNKDLELVLPYVVERKRMDDLGHSIKDGRFHEQKFRLRKCGLYHVIYMVENHGSSKHVGLPMQSLMQALANTRVQDGFKVHVTESLGHSVSFLATMTLRLMYEYKDKRLKGRNGEPKADILMTFEHFSKSSVKNRALSVTETFIKLLLQLKGMSVEKALTITNVFKTPRLLIEKYQSCDQKEGEILLANLRFEDRLYAVNDAGCMYDYLGAQNKRRAFFRN</sequence>
<comment type="similarity">
    <text evidence="3 13">Belongs to the XPF family.</text>
</comment>
<keyword evidence="17" id="KW-1185">Reference proteome</keyword>
<dbReference type="GO" id="GO:0005634">
    <property type="term" value="C:nucleus"/>
    <property type="evidence" value="ECO:0007669"/>
    <property type="project" value="UniProtKB-SubCell"/>
</dbReference>
<dbReference type="Gene3D" id="3.40.50.10130">
    <property type="match status" value="1"/>
</dbReference>
<evidence type="ECO:0000259" key="15">
    <source>
        <dbReference type="SMART" id="SM00891"/>
    </source>
</evidence>
<feature type="compositionally biased region" description="Low complexity" evidence="14">
    <location>
        <begin position="118"/>
        <end position="132"/>
    </location>
</feature>
<dbReference type="InterPro" id="IPR042530">
    <property type="entry name" value="EME1/EME2_C"/>
</dbReference>
<dbReference type="GO" id="GO:0000727">
    <property type="term" value="P:double-strand break repair via break-induced replication"/>
    <property type="evidence" value="ECO:0007669"/>
    <property type="project" value="UniProtKB-UniRule"/>
</dbReference>
<comment type="subunit">
    <text evidence="13">Interacts with EME1.</text>
</comment>
<evidence type="ECO:0000256" key="11">
    <source>
        <dbReference type="ARBA" id="ARBA00023204"/>
    </source>
</evidence>
<evidence type="ECO:0000256" key="5">
    <source>
        <dbReference type="ARBA" id="ARBA00022723"/>
    </source>
</evidence>
<dbReference type="SUPFAM" id="SSF47802">
    <property type="entry name" value="DNA polymerase beta, N-terminal domain-like"/>
    <property type="match status" value="1"/>
</dbReference>
<evidence type="ECO:0000256" key="2">
    <source>
        <dbReference type="ARBA" id="ARBA00004123"/>
    </source>
</evidence>
<dbReference type="PANTHER" id="PTHR13451">
    <property type="entry name" value="CLASS II CROSSOVER JUNCTION ENDONUCLEASE MUS81"/>
    <property type="match status" value="1"/>
</dbReference>
<feature type="compositionally biased region" description="Polar residues" evidence="14">
    <location>
        <begin position="133"/>
        <end position="142"/>
    </location>
</feature>
<dbReference type="CDD" id="cd21036">
    <property type="entry name" value="WH_MUS81"/>
    <property type="match status" value="1"/>
</dbReference>
<evidence type="ECO:0000256" key="7">
    <source>
        <dbReference type="ARBA" id="ARBA00022763"/>
    </source>
</evidence>
<dbReference type="EC" id="3.1.22.-" evidence="13"/>
<comment type="function">
    <text evidence="13">Interacts with EME1 to form a DNA structure-specific endonuclease with substrate preference for branched DNA structures with a 5'-end at the branch nick. Typical substrates include 3'-flap structures, D-loops, replication forks and nicked Holliday junctions. May be required in mitosis for the processing of stalled or collapsed replication fork intermediates. May be required in meiosis for the repair of meiosis-specific double strand breaks subsequent to single-end invasion (SEI).</text>
</comment>
<evidence type="ECO:0000313" key="17">
    <source>
        <dbReference type="Proteomes" id="UP000838756"/>
    </source>
</evidence>
<accession>A0A8S4S914</accession>
<dbReference type="PANTHER" id="PTHR13451:SF0">
    <property type="entry name" value="CROSSOVER JUNCTION ENDONUCLEASE MUS81"/>
    <property type="match status" value="1"/>
</dbReference>
<name>A0A8S4S914_9NEOP</name>
<dbReference type="GO" id="GO:0003677">
    <property type="term" value="F:DNA binding"/>
    <property type="evidence" value="ECO:0007669"/>
    <property type="project" value="UniProtKB-UniRule"/>
</dbReference>
<dbReference type="InterPro" id="IPR036388">
    <property type="entry name" value="WH-like_DNA-bd_sf"/>
</dbReference>
<comment type="subcellular location">
    <subcellularLocation>
        <location evidence="2 13">Nucleus</location>
    </subcellularLocation>
</comment>
<dbReference type="GO" id="GO:0008821">
    <property type="term" value="F:crossover junction DNA endonuclease activity"/>
    <property type="evidence" value="ECO:0007669"/>
    <property type="project" value="UniProtKB-UniRule"/>
</dbReference>
<evidence type="ECO:0000313" key="16">
    <source>
        <dbReference type="EMBL" id="CAH2261677.1"/>
    </source>
</evidence>
<keyword evidence="9 13" id="KW-0460">Magnesium</keyword>
<keyword evidence="7 13" id="KW-0227">DNA damage</keyword>
<dbReference type="Pfam" id="PF02732">
    <property type="entry name" value="ERCC4"/>
    <property type="match status" value="1"/>
</dbReference>
<comment type="cofactor">
    <cofactor evidence="1 13">
        <name>Mg(2+)</name>
        <dbReference type="ChEBI" id="CHEBI:18420"/>
    </cofactor>
</comment>
<dbReference type="InterPro" id="IPR047416">
    <property type="entry name" value="XPF_nuclease_Mus81"/>
</dbReference>
<dbReference type="SUPFAM" id="SSF52980">
    <property type="entry name" value="Restriction endonuclease-like"/>
    <property type="match status" value="1"/>
</dbReference>
<feature type="domain" description="ERCC4" evidence="15">
    <location>
        <begin position="362"/>
        <end position="462"/>
    </location>
</feature>
<evidence type="ECO:0000256" key="8">
    <source>
        <dbReference type="ARBA" id="ARBA00022801"/>
    </source>
</evidence>
<dbReference type="Gene3D" id="1.10.150.670">
    <property type="entry name" value="Crossover junction endonuclease EME1, DNA-binding domain"/>
    <property type="match status" value="1"/>
</dbReference>
<dbReference type="Gene3D" id="1.10.10.10">
    <property type="entry name" value="Winged helix-like DNA-binding domain superfamily/Winged helix DNA-binding domain"/>
    <property type="match status" value="1"/>
</dbReference>
<evidence type="ECO:0000256" key="13">
    <source>
        <dbReference type="RuleBase" id="RU369042"/>
    </source>
</evidence>
<comment type="caution">
    <text evidence="16">The sequence shown here is derived from an EMBL/GenBank/DDBJ whole genome shotgun (WGS) entry which is preliminary data.</text>
</comment>
<dbReference type="Pfam" id="PF14716">
    <property type="entry name" value="HHH_8"/>
    <property type="match status" value="1"/>
</dbReference>
<evidence type="ECO:0000256" key="10">
    <source>
        <dbReference type="ARBA" id="ARBA00023172"/>
    </source>
</evidence>
<dbReference type="InterPro" id="IPR010996">
    <property type="entry name" value="HHH_MUS81"/>
</dbReference>
<dbReference type="Gene3D" id="1.10.150.110">
    <property type="entry name" value="DNA polymerase beta, N-terminal domain-like"/>
    <property type="match status" value="1"/>
</dbReference>
<proteinExistence type="inferred from homology"/>
<dbReference type="GO" id="GO:0006308">
    <property type="term" value="P:DNA catabolic process"/>
    <property type="evidence" value="ECO:0007669"/>
    <property type="project" value="UniProtKB-UniRule"/>
</dbReference>
<dbReference type="GO" id="GO:0048476">
    <property type="term" value="C:Holliday junction resolvase complex"/>
    <property type="evidence" value="ECO:0007669"/>
    <property type="project" value="UniProtKB-UniRule"/>
</dbReference>
<evidence type="ECO:0000256" key="12">
    <source>
        <dbReference type="ARBA" id="ARBA00023242"/>
    </source>
</evidence>
<dbReference type="EMBL" id="CAKXAJ010026201">
    <property type="protein sequence ID" value="CAH2261677.1"/>
    <property type="molecule type" value="Genomic_DNA"/>
</dbReference>
<dbReference type="GO" id="GO:0031573">
    <property type="term" value="P:mitotic intra-S DNA damage checkpoint signaling"/>
    <property type="evidence" value="ECO:0007669"/>
    <property type="project" value="TreeGrafter"/>
</dbReference>
<dbReference type="InterPro" id="IPR006166">
    <property type="entry name" value="ERCC4_domain"/>
</dbReference>
<dbReference type="InterPro" id="IPR027421">
    <property type="entry name" value="DNA_pol_lamdba_lyase_dom_sf"/>
</dbReference>
<dbReference type="CDD" id="cd20074">
    <property type="entry name" value="XPF_nuclease_Mus81"/>
    <property type="match status" value="1"/>
</dbReference>
<dbReference type="Pfam" id="PF21292">
    <property type="entry name" value="EME1-MUS81_C"/>
    <property type="match status" value="1"/>
</dbReference>
<dbReference type="InterPro" id="IPR011335">
    <property type="entry name" value="Restrct_endonuc-II-like"/>
</dbReference>
<dbReference type="AlphaFoldDB" id="A0A8S4S914"/>
<evidence type="ECO:0000256" key="14">
    <source>
        <dbReference type="SAM" id="MobiDB-lite"/>
    </source>
</evidence>
<reference evidence="16" key="1">
    <citation type="submission" date="2022-03" db="EMBL/GenBank/DDBJ databases">
        <authorList>
            <person name="Lindestad O."/>
        </authorList>
    </citation>
    <scope>NUCLEOTIDE SEQUENCE</scope>
</reference>
<dbReference type="GO" id="GO:0046872">
    <property type="term" value="F:metal ion binding"/>
    <property type="evidence" value="ECO:0007669"/>
    <property type="project" value="UniProtKB-UniRule"/>
</dbReference>
<keyword evidence="11 13" id="KW-0234">DNA repair</keyword>
<dbReference type="InterPro" id="IPR033309">
    <property type="entry name" value="Mus81"/>
</dbReference>
<organism evidence="16 17">
    <name type="scientific">Pararge aegeria aegeria</name>
    <dbReference type="NCBI Taxonomy" id="348720"/>
    <lineage>
        <taxon>Eukaryota</taxon>
        <taxon>Metazoa</taxon>
        <taxon>Ecdysozoa</taxon>
        <taxon>Arthropoda</taxon>
        <taxon>Hexapoda</taxon>
        <taxon>Insecta</taxon>
        <taxon>Pterygota</taxon>
        <taxon>Neoptera</taxon>
        <taxon>Endopterygota</taxon>
        <taxon>Lepidoptera</taxon>
        <taxon>Glossata</taxon>
        <taxon>Ditrysia</taxon>
        <taxon>Papilionoidea</taxon>
        <taxon>Nymphalidae</taxon>
        <taxon>Satyrinae</taxon>
        <taxon>Satyrini</taxon>
        <taxon>Parargina</taxon>
        <taxon>Pararge</taxon>
    </lineage>
</organism>
<dbReference type="GO" id="GO:0048257">
    <property type="term" value="F:3'-flap endonuclease activity"/>
    <property type="evidence" value="ECO:0007669"/>
    <property type="project" value="TreeGrafter"/>
</dbReference>
<keyword evidence="6 13" id="KW-0255">Endonuclease</keyword>
<protein>
    <recommendedName>
        <fullName evidence="13">Crossover junction endonuclease MUS81</fullName>
        <ecNumber evidence="13">3.1.22.-</ecNumber>
    </recommendedName>
</protein>
<evidence type="ECO:0000256" key="6">
    <source>
        <dbReference type="ARBA" id="ARBA00022759"/>
    </source>
</evidence>